<feature type="transmembrane region" description="Helical" evidence="1">
    <location>
        <begin position="123"/>
        <end position="141"/>
    </location>
</feature>
<feature type="transmembrane region" description="Helical" evidence="1">
    <location>
        <begin position="147"/>
        <end position="166"/>
    </location>
</feature>
<dbReference type="EMBL" id="JBITGY010000013">
    <property type="protein sequence ID" value="MFI6504056.1"/>
    <property type="molecule type" value="Genomic_DNA"/>
</dbReference>
<dbReference type="Proteomes" id="UP001612741">
    <property type="component" value="Unassembled WGS sequence"/>
</dbReference>
<protein>
    <submittedName>
        <fullName evidence="2">MFS transporter</fullName>
    </submittedName>
</protein>
<keyword evidence="1" id="KW-1133">Transmembrane helix</keyword>
<keyword evidence="1" id="KW-0812">Transmembrane</keyword>
<feature type="transmembrane region" description="Helical" evidence="1">
    <location>
        <begin position="79"/>
        <end position="102"/>
    </location>
</feature>
<reference evidence="2 3" key="1">
    <citation type="submission" date="2024-10" db="EMBL/GenBank/DDBJ databases">
        <title>The Natural Products Discovery Center: Release of the First 8490 Sequenced Strains for Exploring Actinobacteria Biosynthetic Diversity.</title>
        <authorList>
            <person name="Kalkreuter E."/>
            <person name="Kautsar S.A."/>
            <person name="Yang D."/>
            <person name="Bader C.D."/>
            <person name="Teijaro C.N."/>
            <person name="Fluegel L."/>
            <person name="Davis C.M."/>
            <person name="Simpson J.R."/>
            <person name="Lauterbach L."/>
            <person name="Steele A.D."/>
            <person name="Gui C."/>
            <person name="Meng S."/>
            <person name="Li G."/>
            <person name="Viehrig K."/>
            <person name="Ye F."/>
            <person name="Su P."/>
            <person name="Kiefer A.F."/>
            <person name="Nichols A."/>
            <person name="Cepeda A.J."/>
            <person name="Yan W."/>
            <person name="Fan B."/>
            <person name="Jiang Y."/>
            <person name="Adhikari A."/>
            <person name="Zheng C.-J."/>
            <person name="Schuster L."/>
            <person name="Cowan T.M."/>
            <person name="Smanski M.J."/>
            <person name="Chevrette M.G."/>
            <person name="De Carvalho L.P.S."/>
            <person name="Shen B."/>
        </authorList>
    </citation>
    <scope>NUCLEOTIDE SEQUENCE [LARGE SCALE GENOMIC DNA]</scope>
    <source>
        <strain evidence="2 3">NPDC050545</strain>
    </source>
</reference>
<feature type="transmembrane region" description="Helical" evidence="1">
    <location>
        <begin position="199"/>
        <end position="219"/>
    </location>
</feature>
<proteinExistence type="predicted"/>
<feature type="transmembrane region" description="Helical" evidence="1">
    <location>
        <begin position="254"/>
        <end position="271"/>
    </location>
</feature>
<dbReference type="RefSeq" id="WP_397089882.1">
    <property type="nucleotide sequence ID" value="NZ_JBITGY010000013.1"/>
</dbReference>
<evidence type="ECO:0000313" key="2">
    <source>
        <dbReference type="EMBL" id="MFI6504056.1"/>
    </source>
</evidence>
<dbReference type="Gene3D" id="1.20.1250.20">
    <property type="entry name" value="MFS general substrate transporter like domains"/>
    <property type="match status" value="1"/>
</dbReference>
<feature type="transmembrane region" description="Helical" evidence="1">
    <location>
        <begin position="12"/>
        <end position="34"/>
    </location>
</feature>
<dbReference type="PANTHER" id="PTHR23530">
    <property type="entry name" value="TRANSPORT PROTEIN-RELATED"/>
    <property type="match status" value="1"/>
</dbReference>
<feature type="transmembrane region" description="Helical" evidence="1">
    <location>
        <begin position="339"/>
        <end position="361"/>
    </location>
</feature>
<dbReference type="Pfam" id="PF07690">
    <property type="entry name" value="MFS_1"/>
    <property type="match status" value="1"/>
</dbReference>
<feature type="transmembrane region" description="Helical" evidence="1">
    <location>
        <begin position="55"/>
        <end position="73"/>
    </location>
</feature>
<evidence type="ECO:0000313" key="3">
    <source>
        <dbReference type="Proteomes" id="UP001612741"/>
    </source>
</evidence>
<dbReference type="SUPFAM" id="SSF103473">
    <property type="entry name" value="MFS general substrate transporter"/>
    <property type="match status" value="1"/>
</dbReference>
<feature type="transmembrane region" description="Helical" evidence="1">
    <location>
        <begin position="225"/>
        <end position="247"/>
    </location>
</feature>
<keyword evidence="1" id="KW-0472">Membrane</keyword>
<dbReference type="PANTHER" id="PTHR23530:SF1">
    <property type="entry name" value="PERMEASE, MAJOR FACILITATOR SUPERFAMILY-RELATED"/>
    <property type="match status" value="1"/>
</dbReference>
<feature type="transmembrane region" description="Helical" evidence="1">
    <location>
        <begin position="277"/>
        <end position="298"/>
    </location>
</feature>
<gene>
    <name evidence="2" type="ORF">ACIBG2_42190</name>
</gene>
<evidence type="ECO:0000256" key="1">
    <source>
        <dbReference type="SAM" id="Phobius"/>
    </source>
</evidence>
<accession>A0ABW7Z7Q1</accession>
<name>A0ABW7Z7Q1_9ACTN</name>
<feature type="transmembrane region" description="Helical" evidence="1">
    <location>
        <begin position="310"/>
        <end position="333"/>
    </location>
</feature>
<dbReference type="InterPro" id="IPR053160">
    <property type="entry name" value="MFS_DHA3_Transporter"/>
</dbReference>
<organism evidence="2 3">
    <name type="scientific">Nonomuraea typhae</name>
    <dbReference type="NCBI Taxonomy" id="2603600"/>
    <lineage>
        <taxon>Bacteria</taxon>
        <taxon>Bacillati</taxon>
        <taxon>Actinomycetota</taxon>
        <taxon>Actinomycetes</taxon>
        <taxon>Streptosporangiales</taxon>
        <taxon>Streptosporangiaceae</taxon>
        <taxon>Nonomuraea</taxon>
    </lineage>
</organism>
<keyword evidence="3" id="KW-1185">Reference proteome</keyword>
<sequence>MAEFVLFYPVYAVYFTATGLSAGEVSSLFAIWSAAGFLLEIPSSVWADRFSRRRLLVLAPLLSAAGFALWTFVPSYGAFAAGFVLWGAAAAMGSGTLQALVYEELRRLGRAEGYARVIGRSEALASVAAVVAALVAAPVLAAGGYLAIGLASAAAGVVGAGAGLLLPESRGADRGGGSYLSVVRAGVAEVRRAPSVRRVLVILSVVTGMTAIDEYLPFLAVAGGAAPPVVVVLVALVIAGIAAGGWLAGYGARLLPLVLGAGALALGGGAAGTRVALWPAFVVVALAFAAFYWAVAVLDGRLQDLIGDEARATVTSMAGLGSEVVALGVFAFYGAGSGWVAPWVLVGVAAVPYLVMAVAAAGDRPM</sequence>
<comment type="caution">
    <text evidence="2">The sequence shown here is derived from an EMBL/GenBank/DDBJ whole genome shotgun (WGS) entry which is preliminary data.</text>
</comment>
<dbReference type="InterPro" id="IPR036259">
    <property type="entry name" value="MFS_trans_sf"/>
</dbReference>
<dbReference type="InterPro" id="IPR011701">
    <property type="entry name" value="MFS"/>
</dbReference>